<dbReference type="CDD" id="cd11647">
    <property type="entry name" value="DHP5_DphB"/>
    <property type="match status" value="1"/>
</dbReference>
<dbReference type="InterPro" id="IPR000878">
    <property type="entry name" value="4pyrrol_Mease"/>
</dbReference>
<sequence length="233" mass="25812">MLYLVGLGLDDGEITQKGLKALENAEKAYAEFYTNTETVSVEELEEKTGTEIEKLSREKVEQEDIILESAEEKDTAFLVSGDPLTATTHYEIKHRAVQRGIETTVVHAPSIFTSIAETGLNVYKFGRTVTLPEDFAPESITEHIEKNDSIGLHTLVLLDINYDGSKAADKLVKIDESLEGRRAVLVERANADSMNAKVIELGEEFETGETPHCLAIVGKTDHMEEEFLESHDG</sequence>
<dbReference type="Gene3D" id="3.40.1010.10">
    <property type="entry name" value="Cobalt-precorrin-4 Transmethylase, Domain 1"/>
    <property type="match status" value="1"/>
</dbReference>
<dbReference type="EC" id="2.1.1.98" evidence="7"/>
<comment type="pathway">
    <text evidence="1">Protein modification; peptidyl-diphthamide biosynthesis.</text>
</comment>
<proteinExistence type="inferred from homology"/>
<gene>
    <name evidence="7" type="primary">dph5</name>
    <name evidence="7" type="ORF">SVXNc_1032</name>
</gene>
<feature type="domain" description="Tetrapyrrole methylase" evidence="6">
    <location>
        <begin position="1"/>
        <end position="189"/>
    </location>
</feature>
<accession>A0ABY8CFP2</accession>
<dbReference type="InterPro" id="IPR014777">
    <property type="entry name" value="4pyrrole_Mease_sub1"/>
</dbReference>
<dbReference type="SUPFAM" id="SSF53790">
    <property type="entry name" value="Tetrapyrrole methylase"/>
    <property type="match status" value="1"/>
</dbReference>
<keyword evidence="4 7" id="KW-0808">Transferase</keyword>
<dbReference type="EMBL" id="CP104395">
    <property type="protein sequence ID" value="WEL20024.1"/>
    <property type="molecule type" value="Genomic_DNA"/>
</dbReference>
<protein>
    <submittedName>
        <fullName evidence="7">Diphthine synthase</fullName>
        <ecNumber evidence="7">2.1.1.98</ecNumber>
    </submittedName>
</protein>
<evidence type="ECO:0000256" key="3">
    <source>
        <dbReference type="ARBA" id="ARBA00022603"/>
    </source>
</evidence>
<evidence type="ECO:0000259" key="6">
    <source>
        <dbReference type="Pfam" id="PF00590"/>
    </source>
</evidence>
<dbReference type="GO" id="GO:0032259">
    <property type="term" value="P:methylation"/>
    <property type="evidence" value="ECO:0007669"/>
    <property type="project" value="UniProtKB-KW"/>
</dbReference>
<dbReference type="Pfam" id="PF00590">
    <property type="entry name" value="TP_methylase"/>
    <property type="match status" value="1"/>
</dbReference>
<dbReference type="GeneID" id="90590470"/>
<keyword evidence="8" id="KW-1185">Reference proteome</keyword>
<keyword evidence="3 7" id="KW-0489">Methyltransferase</keyword>
<organism evidence="7 8">
    <name type="scientific">Candidatus Nanohalococcus occultus</name>
    <dbReference type="NCBI Taxonomy" id="2978047"/>
    <lineage>
        <taxon>Archaea</taxon>
        <taxon>Candidatus Nanohalarchaeota</taxon>
        <taxon>Candidatus Nanohalarchaeota incertae sedis</taxon>
        <taxon>Candidatus Nanohalococcus</taxon>
    </lineage>
</organism>
<dbReference type="PANTHER" id="PTHR10882:SF0">
    <property type="entry name" value="DIPHTHINE METHYL ESTER SYNTHASE"/>
    <property type="match status" value="1"/>
</dbReference>
<comment type="similarity">
    <text evidence="2">Belongs to the diphthine synthase family.</text>
</comment>
<name>A0ABY8CFP2_9ARCH</name>
<dbReference type="Gene3D" id="3.30.950.10">
    <property type="entry name" value="Methyltransferase, Cobalt-precorrin-4 Transmethylase, Domain 2"/>
    <property type="match status" value="1"/>
</dbReference>
<dbReference type="PANTHER" id="PTHR10882">
    <property type="entry name" value="DIPHTHINE SYNTHASE"/>
    <property type="match status" value="1"/>
</dbReference>
<dbReference type="InterPro" id="IPR014776">
    <property type="entry name" value="4pyrrole_Mease_sub2"/>
</dbReference>
<reference evidence="7 8" key="1">
    <citation type="submission" date="2022-09" db="EMBL/GenBank/DDBJ databases">
        <title>Xylan utilization by haloarchaea-nanohaloarchaea associations.</title>
        <authorList>
            <person name="Yakimov M."/>
        </authorList>
    </citation>
    <scope>NUCLEOTIDE SEQUENCE [LARGE SCALE GENOMIC DNA]</scope>
    <source>
        <strain evidence="7 8">SVXNc</strain>
    </source>
</reference>
<evidence type="ECO:0000256" key="2">
    <source>
        <dbReference type="ARBA" id="ARBA00006729"/>
    </source>
</evidence>
<dbReference type="RefSeq" id="WP_347721853.1">
    <property type="nucleotide sequence ID" value="NZ_CP104395.1"/>
</dbReference>
<keyword evidence="5" id="KW-0949">S-adenosyl-L-methionine</keyword>
<evidence type="ECO:0000313" key="8">
    <source>
        <dbReference type="Proteomes" id="UP001218034"/>
    </source>
</evidence>
<dbReference type="NCBIfam" id="TIGR00522">
    <property type="entry name" value="dph5"/>
    <property type="match status" value="1"/>
</dbReference>
<dbReference type="PIRSF" id="PIRSF036432">
    <property type="entry name" value="Diphthine_synth"/>
    <property type="match status" value="1"/>
</dbReference>
<dbReference type="Proteomes" id="UP001218034">
    <property type="component" value="Chromosome"/>
</dbReference>
<evidence type="ECO:0000256" key="1">
    <source>
        <dbReference type="ARBA" id="ARBA00005156"/>
    </source>
</evidence>
<evidence type="ECO:0000256" key="5">
    <source>
        <dbReference type="ARBA" id="ARBA00022691"/>
    </source>
</evidence>
<dbReference type="InterPro" id="IPR004551">
    <property type="entry name" value="Dphthn_synthase"/>
</dbReference>
<evidence type="ECO:0000256" key="4">
    <source>
        <dbReference type="ARBA" id="ARBA00022679"/>
    </source>
</evidence>
<dbReference type="InterPro" id="IPR035996">
    <property type="entry name" value="4pyrrol_Methylase_sf"/>
</dbReference>
<dbReference type="GO" id="GO:0004164">
    <property type="term" value="F:diphthine synthase activity"/>
    <property type="evidence" value="ECO:0007669"/>
    <property type="project" value="UniProtKB-EC"/>
</dbReference>
<evidence type="ECO:0000313" key="7">
    <source>
        <dbReference type="EMBL" id="WEL20024.1"/>
    </source>
</evidence>